<protein>
    <submittedName>
        <fullName evidence="1">Uncharacterized protein</fullName>
    </submittedName>
</protein>
<keyword evidence="2" id="KW-1185">Reference proteome</keyword>
<dbReference type="AlphaFoldDB" id="A0A0L0CGW2"/>
<sequence>MTASSIDFSPCRVQLIGLPRLTIKNISALNSGKLVNSSRPAVAKIKGVSRNLFGTPDRDEMTKLYQQESERQHSYVLKRYNLDTKVLKPIYDKELQPTDKNHHSQTTTYHAIQPTNFPTLIQEELVQHEQRLHDEEHNLKRSLESNIPIDKIPKETKSCSKVSYRCSPSTAVERQKPYTRQALLKERFNIRKNKICTTKIGKQCNEEIMSLENNQTSHRNVELLQLPQPINCQIPINTCEVKNNGIKSSTHDDVSELELGQVDLDRNTANRFNENCTTISLQLVVSPHNVT</sequence>
<proteinExistence type="predicted"/>
<gene>
    <name evidence="1" type="ORF">FF38_08427</name>
</gene>
<comment type="caution">
    <text evidence="1">The sequence shown here is derived from an EMBL/GenBank/DDBJ whole genome shotgun (WGS) entry which is preliminary data.</text>
</comment>
<accession>A0A0L0CGW2</accession>
<organism evidence="1 2">
    <name type="scientific">Lucilia cuprina</name>
    <name type="common">Green bottle fly</name>
    <name type="synonym">Australian sheep blowfly</name>
    <dbReference type="NCBI Taxonomy" id="7375"/>
    <lineage>
        <taxon>Eukaryota</taxon>
        <taxon>Metazoa</taxon>
        <taxon>Ecdysozoa</taxon>
        <taxon>Arthropoda</taxon>
        <taxon>Hexapoda</taxon>
        <taxon>Insecta</taxon>
        <taxon>Pterygota</taxon>
        <taxon>Neoptera</taxon>
        <taxon>Endopterygota</taxon>
        <taxon>Diptera</taxon>
        <taxon>Brachycera</taxon>
        <taxon>Muscomorpha</taxon>
        <taxon>Oestroidea</taxon>
        <taxon>Calliphoridae</taxon>
        <taxon>Luciliinae</taxon>
        <taxon>Lucilia</taxon>
    </lineage>
</organism>
<dbReference type="EMBL" id="JRES01000413">
    <property type="protein sequence ID" value="KNC31475.1"/>
    <property type="molecule type" value="Genomic_DNA"/>
</dbReference>
<name>A0A0L0CGW2_LUCCU</name>
<reference evidence="1 2" key="1">
    <citation type="journal article" date="2015" name="Nat. Commun.">
        <title>Lucilia cuprina genome unlocks parasitic fly biology to underpin future interventions.</title>
        <authorList>
            <person name="Anstead C.A."/>
            <person name="Korhonen P.K."/>
            <person name="Young N.D."/>
            <person name="Hall R.S."/>
            <person name="Jex A.R."/>
            <person name="Murali S.C."/>
            <person name="Hughes D.S."/>
            <person name="Lee S.F."/>
            <person name="Perry T."/>
            <person name="Stroehlein A.J."/>
            <person name="Ansell B.R."/>
            <person name="Breugelmans B."/>
            <person name="Hofmann A."/>
            <person name="Qu J."/>
            <person name="Dugan S."/>
            <person name="Lee S.L."/>
            <person name="Chao H."/>
            <person name="Dinh H."/>
            <person name="Han Y."/>
            <person name="Doddapaneni H.V."/>
            <person name="Worley K.C."/>
            <person name="Muzny D.M."/>
            <person name="Ioannidis P."/>
            <person name="Waterhouse R.M."/>
            <person name="Zdobnov E.M."/>
            <person name="James P.J."/>
            <person name="Bagnall N.H."/>
            <person name="Kotze A.C."/>
            <person name="Gibbs R.A."/>
            <person name="Richards S."/>
            <person name="Batterham P."/>
            <person name="Gasser R.B."/>
        </authorList>
    </citation>
    <scope>NUCLEOTIDE SEQUENCE [LARGE SCALE GENOMIC DNA]</scope>
    <source>
        <strain evidence="1 2">LS</strain>
        <tissue evidence="1">Full body</tissue>
    </source>
</reference>
<evidence type="ECO:0000313" key="2">
    <source>
        <dbReference type="Proteomes" id="UP000037069"/>
    </source>
</evidence>
<dbReference type="OrthoDB" id="8069022at2759"/>
<dbReference type="Proteomes" id="UP000037069">
    <property type="component" value="Unassembled WGS sequence"/>
</dbReference>
<evidence type="ECO:0000313" key="1">
    <source>
        <dbReference type="EMBL" id="KNC31475.1"/>
    </source>
</evidence>